<keyword evidence="2" id="KW-1185">Reference proteome</keyword>
<gene>
    <name evidence="1" type="ORF">MFIFM68171_05030</name>
</gene>
<evidence type="ECO:0000313" key="2">
    <source>
        <dbReference type="Proteomes" id="UP001628179"/>
    </source>
</evidence>
<evidence type="ECO:0000313" key="1">
    <source>
        <dbReference type="EMBL" id="GAB1314820.1"/>
    </source>
</evidence>
<comment type="caution">
    <text evidence="1">The sequence shown here is derived from an EMBL/GenBank/DDBJ whole genome shotgun (WGS) entry which is preliminary data.</text>
</comment>
<reference evidence="1 2" key="1">
    <citation type="submission" date="2024-09" db="EMBL/GenBank/DDBJ databases">
        <title>Itraconazole resistance in Madurella fahalii resulting from another homologue of gene encoding cytochrome P450 14-alpha sterol demethylase (CYP51).</title>
        <authorList>
            <person name="Yoshioka I."/>
            <person name="Fahal A.H."/>
            <person name="Kaneko S."/>
            <person name="Yaguchi T."/>
        </authorList>
    </citation>
    <scope>NUCLEOTIDE SEQUENCE [LARGE SCALE GENOMIC DNA]</scope>
    <source>
        <strain evidence="1 2">IFM 68171</strain>
    </source>
</reference>
<accession>A0ABQ0GB60</accession>
<name>A0ABQ0GB60_9PEZI</name>
<dbReference type="Proteomes" id="UP001628179">
    <property type="component" value="Unassembled WGS sequence"/>
</dbReference>
<dbReference type="GeneID" id="98175773"/>
<protein>
    <submittedName>
        <fullName evidence="1">Uncharacterized protein</fullName>
    </submittedName>
</protein>
<dbReference type="RefSeq" id="XP_070916551.1">
    <property type="nucleotide sequence ID" value="XM_071060450.1"/>
</dbReference>
<sequence>MADNKEWERGWRKVMSWRRAGYVALDGEGGGKQEEWWNAVCVGVGSIACLYVPVSDLNVLGELDLKASLPPTAMSRQGFGMLEDAVPLDDL</sequence>
<organism evidence="1 2">
    <name type="scientific">Madurella fahalii</name>
    <dbReference type="NCBI Taxonomy" id="1157608"/>
    <lineage>
        <taxon>Eukaryota</taxon>
        <taxon>Fungi</taxon>
        <taxon>Dikarya</taxon>
        <taxon>Ascomycota</taxon>
        <taxon>Pezizomycotina</taxon>
        <taxon>Sordariomycetes</taxon>
        <taxon>Sordariomycetidae</taxon>
        <taxon>Sordariales</taxon>
        <taxon>Sordariales incertae sedis</taxon>
        <taxon>Madurella</taxon>
    </lineage>
</organism>
<dbReference type="EMBL" id="BAAFSV010000002">
    <property type="protein sequence ID" value="GAB1314820.1"/>
    <property type="molecule type" value="Genomic_DNA"/>
</dbReference>
<proteinExistence type="predicted"/>